<dbReference type="InterPro" id="IPR020904">
    <property type="entry name" value="Sc_DH/Rdtase_CS"/>
</dbReference>
<sequence>MATPTVLITGASKGIGRAMAEHLATEGWQVIATSRREPEMPFVSQQIVHRVADVASEQDVRGLFSDLSSESTRLSGLVNNAALQGGRPIHEQELADWQAMLDTNLTGTWLVTKHALPVLADGASVVNVGSVASVAGFAGRSAYCASKHGILGLTRALAAEFAPRGIRVNHLCLGSFDTPGLQEVAKASGRPVADFADRQLLGRLGDPCEAAEACAFLLSDKAGFITGTSLTADGGLLNKGTFG</sequence>
<evidence type="ECO:0000256" key="3">
    <source>
        <dbReference type="ARBA" id="ARBA00023027"/>
    </source>
</evidence>
<dbReference type="InterPro" id="IPR057326">
    <property type="entry name" value="KR_dom"/>
</dbReference>
<feature type="domain" description="Ketoreductase" evidence="4">
    <location>
        <begin position="4"/>
        <end position="182"/>
    </location>
</feature>
<keyword evidence="3" id="KW-0520">NAD</keyword>
<dbReference type="EMBL" id="VXRY01000498">
    <property type="protein sequence ID" value="MXY34818.1"/>
    <property type="molecule type" value="Genomic_DNA"/>
</dbReference>
<dbReference type="PRINTS" id="PR00081">
    <property type="entry name" value="GDHRDH"/>
</dbReference>
<keyword evidence="2" id="KW-0560">Oxidoreductase</keyword>
<accession>A0A6B0Y285</accession>
<dbReference type="Gene3D" id="3.40.50.720">
    <property type="entry name" value="NAD(P)-binding Rossmann-like Domain"/>
    <property type="match status" value="1"/>
</dbReference>
<evidence type="ECO:0000259" key="4">
    <source>
        <dbReference type="SMART" id="SM00822"/>
    </source>
</evidence>
<evidence type="ECO:0000256" key="1">
    <source>
        <dbReference type="ARBA" id="ARBA00006484"/>
    </source>
</evidence>
<proteinExistence type="inferred from homology"/>
<dbReference type="FunFam" id="3.40.50.720:FF:000084">
    <property type="entry name" value="Short-chain dehydrogenase reductase"/>
    <property type="match status" value="1"/>
</dbReference>
<comment type="similarity">
    <text evidence="1">Belongs to the short-chain dehydrogenases/reductases (SDR) family.</text>
</comment>
<dbReference type="PANTHER" id="PTHR24321">
    <property type="entry name" value="DEHYDROGENASES, SHORT CHAIN"/>
    <property type="match status" value="1"/>
</dbReference>
<dbReference type="SMART" id="SM00822">
    <property type="entry name" value="PKS_KR"/>
    <property type="match status" value="1"/>
</dbReference>
<comment type="caution">
    <text evidence="5">The sequence shown here is derived from an EMBL/GenBank/DDBJ whole genome shotgun (WGS) entry which is preliminary data.</text>
</comment>
<reference evidence="5" key="1">
    <citation type="submission" date="2019-09" db="EMBL/GenBank/DDBJ databases">
        <title>Characterisation of the sponge microbiome using genome-centric metagenomics.</title>
        <authorList>
            <person name="Engelberts J.P."/>
            <person name="Robbins S.J."/>
            <person name="De Goeij J.M."/>
            <person name="Aranda M."/>
            <person name="Bell S.C."/>
            <person name="Webster N.S."/>
        </authorList>
    </citation>
    <scope>NUCLEOTIDE SEQUENCE</scope>
    <source>
        <strain evidence="5">SB0664_bin_43</strain>
    </source>
</reference>
<dbReference type="PROSITE" id="PS00061">
    <property type="entry name" value="ADH_SHORT"/>
    <property type="match status" value="1"/>
</dbReference>
<dbReference type="PANTHER" id="PTHR24321:SF8">
    <property type="entry name" value="ESTRADIOL 17-BETA-DEHYDROGENASE 8-RELATED"/>
    <property type="match status" value="1"/>
</dbReference>
<dbReference type="InterPro" id="IPR002347">
    <property type="entry name" value="SDR_fam"/>
</dbReference>
<name>A0A6B0Y285_9RHOB</name>
<dbReference type="SUPFAM" id="SSF51735">
    <property type="entry name" value="NAD(P)-binding Rossmann-fold domains"/>
    <property type="match status" value="1"/>
</dbReference>
<dbReference type="CDD" id="cd05233">
    <property type="entry name" value="SDR_c"/>
    <property type="match status" value="1"/>
</dbReference>
<dbReference type="Pfam" id="PF13561">
    <property type="entry name" value="adh_short_C2"/>
    <property type="match status" value="1"/>
</dbReference>
<organism evidence="5">
    <name type="scientific">Boseongicola sp. SB0664_bin_43</name>
    <dbReference type="NCBI Taxonomy" id="2604844"/>
    <lineage>
        <taxon>Bacteria</taxon>
        <taxon>Pseudomonadati</taxon>
        <taxon>Pseudomonadota</taxon>
        <taxon>Alphaproteobacteria</taxon>
        <taxon>Rhodobacterales</taxon>
        <taxon>Paracoccaceae</taxon>
        <taxon>Boseongicola</taxon>
    </lineage>
</organism>
<dbReference type="GO" id="GO:0016491">
    <property type="term" value="F:oxidoreductase activity"/>
    <property type="evidence" value="ECO:0007669"/>
    <property type="project" value="UniProtKB-KW"/>
</dbReference>
<dbReference type="PRINTS" id="PR00080">
    <property type="entry name" value="SDRFAMILY"/>
</dbReference>
<evidence type="ECO:0000256" key="2">
    <source>
        <dbReference type="ARBA" id="ARBA00023002"/>
    </source>
</evidence>
<dbReference type="InterPro" id="IPR036291">
    <property type="entry name" value="NAD(P)-bd_dom_sf"/>
</dbReference>
<evidence type="ECO:0000313" key="5">
    <source>
        <dbReference type="EMBL" id="MXY34818.1"/>
    </source>
</evidence>
<gene>
    <name evidence="5" type="ORF">F4Y60_12185</name>
</gene>
<protein>
    <submittedName>
        <fullName evidence="5">SDR family oxidoreductase</fullName>
    </submittedName>
</protein>
<dbReference type="AlphaFoldDB" id="A0A6B0Y285"/>